<reference evidence="1 2" key="1">
    <citation type="submission" date="2021-06" db="EMBL/GenBank/DDBJ databases">
        <title>Caerostris extrusa draft genome.</title>
        <authorList>
            <person name="Kono N."/>
            <person name="Arakawa K."/>
        </authorList>
    </citation>
    <scope>NUCLEOTIDE SEQUENCE [LARGE SCALE GENOMIC DNA]</scope>
</reference>
<dbReference type="Proteomes" id="UP001054945">
    <property type="component" value="Unassembled WGS sequence"/>
</dbReference>
<dbReference type="EMBL" id="BPLR01003633">
    <property type="protein sequence ID" value="GIX86952.1"/>
    <property type="molecule type" value="Genomic_DNA"/>
</dbReference>
<sequence>MERHALMCEDCSLGRSQSVASLVVDFIKNLGSQGPSIQLPSAAIFALCETECLCVGHISQPAWSAAICGPIVYT</sequence>
<dbReference type="AlphaFoldDB" id="A0AAV4NV32"/>
<protein>
    <submittedName>
        <fullName evidence="1">Uncharacterized protein</fullName>
    </submittedName>
</protein>
<evidence type="ECO:0000313" key="2">
    <source>
        <dbReference type="Proteomes" id="UP001054945"/>
    </source>
</evidence>
<proteinExistence type="predicted"/>
<gene>
    <name evidence="1" type="ORF">CEXT_254641</name>
</gene>
<name>A0AAV4NV32_CAEEX</name>
<organism evidence="1 2">
    <name type="scientific">Caerostris extrusa</name>
    <name type="common">Bark spider</name>
    <name type="synonym">Caerostris bankana</name>
    <dbReference type="NCBI Taxonomy" id="172846"/>
    <lineage>
        <taxon>Eukaryota</taxon>
        <taxon>Metazoa</taxon>
        <taxon>Ecdysozoa</taxon>
        <taxon>Arthropoda</taxon>
        <taxon>Chelicerata</taxon>
        <taxon>Arachnida</taxon>
        <taxon>Araneae</taxon>
        <taxon>Araneomorphae</taxon>
        <taxon>Entelegynae</taxon>
        <taxon>Araneoidea</taxon>
        <taxon>Araneidae</taxon>
        <taxon>Caerostris</taxon>
    </lineage>
</organism>
<keyword evidence="2" id="KW-1185">Reference proteome</keyword>
<comment type="caution">
    <text evidence="1">The sequence shown here is derived from an EMBL/GenBank/DDBJ whole genome shotgun (WGS) entry which is preliminary data.</text>
</comment>
<evidence type="ECO:0000313" key="1">
    <source>
        <dbReference type="EMBL" id="GIX86952.1"/>
    </source>
</evidence>
<accession>A0AAV4NV32</accession>